<sequence length="115" mass="12722">MRRVVTPPSIIDVDANGVVHEQVCCGDMPKQTTQQDLIQKGLLQYAKGDKDPMGIESNPFPKVEFNMVTASLAKMLGSTVEKQKQGEGDQMETDEESAKSQLSRFPNDYLCIRCG</sequence>
<proteinExistence type="predicted"/>
<keyword evidence="3" id="KW-1185">Reference proteome</keyword>
<evidence type="ECO:0000313" key="3">
    <source>
        <dbReference type="Proteomes" id="UP000626092"/>
    </source>
</evidence>
<reference evidence="2" key="1">
    <citation type="submission" date="2019-11" db="EMBL/GenBank/DDBJ databases">
        <authorList>
            <person name="Liu Y."/>
            <person name="Hou J."/>
            <person name="Li T.-Q."/>
            <person name="Guan C.-H."/>
            <person name="Wu X."/>
            <person name="Wu H.-Z."/>
            <person name="Ling F."/>
            <person name="Zhang R."/>
            <person name="Shi X.-G."/>
            <person name="Ren J.-P."/>
            <person name="Chen E.-F."/>
            <person name="Sun J.-M."/>
        </authorList>
    </citation>
    <scope>NUCLEOTIDE SEQUENCE</scope>
    <source>
        <strain evidence="2">Adult_tree_wgs_1</strain>
        <tissue evidence="2">Leaves</tissue>
    </source>
</reference>
<gene>
    <name evidence="2" type="ORF">RHSIM_Rhsim04G0124500</name>
</gene>
<dbReference type="Proteomes" id="UP000626092">
    <property type="component" value="Unassembled WGS sequence"/>
</dbReference>
<accession>A0A834GZD2</accession>
<dbReference type="AlphaFoldDB" id="A0A834GZD2"/>
<name>A0A834GZD2_RHOSS</name>
<evidence type="ECO:0000313" key="2">
    <source>
        <dbReference type="EMBL" id="KAF7144675.1"/>
    </source>
</evidence>
<comment type="caution">
    <text evidence="2">The sequence shown here is derived from an EMBL/GenBank/DDBJ whole genome shotgun (WGS) entry which is preliminary data.</text>
</comment>
<dbReference type="EMBL" id="WJXA01000004">
    <property type="protein sequence ID" value="KAF7144675.1"/>
    <property type="molecule type" value="Genomic_DNA"/>
</dbReference>
<protein>
    <submittedName>
        <fullName evidence="2">Uncharacterized protein</fullName>
    </submittedName>
</protein>
<organism evidence="2 3">
    <name type="scientific">Rhododendron simsii</name>
    <name type="common">Sims's rhododendron</name>
    <dbReference type="NCBI Taxonomy" id="118357"/>
    <lineage>
        <taxon>Eukaryota</taxon>
        <taxon>Viridiplantae</taxon>
        <taxon>Streptophyta</taxon>
        <taxon>Embryophyta</taxon>
        <taxon>Tracheophyta</taxon>
        <taxon>Spermatophyta</taxon>
        <taxon>Magnoliopsida</taxon>
        <taxon>eudicotyledons</taxon>
        <taxon>Gunneridae</taxon>
        <taxon>Pentapetalae</taxon>
        <taxon>asterids</taxon>
        <taxon>Ericales</taxon>
        <taxon>Ericaceae</taxon>
        <taxon>Ericoideae</taxon>
        <taxon>Rhodoreae</taxon>
        <taxon>Rhododendron</taxon>
    </lineage>
</organism>
<evidence type="ECO:0000256" key="1">
    <source>
        <dbReference type="SAM" id="MobiDB-lite"/>
    </source>
</evidence>
<feature type="region of interest" description="Disordered" evidence="1">
    <location>
        <begin position="79"/>
        <end position="99"/>
    </location>
</feature>